<sequence>MMNLSFRKGQQLFLRVHFLRPLLVLLFFVAAVFQATAQGDAPRRRGSRVIDDTTKQVYGPRTSKYYFEKDVFFNRPEYHRIDTAIRNFHRWTYVQQKHYFYQDLGNIGTSMSPIFYVTPEQIGSSSGFNTYDPYWEAESVRYYDTKSPYSNMRVTLGGKGRSTTKATFSRNITPQWNIGFDYRAILIDKQIQRQGKGDRSTRSTYYDIFTSFQSKDSTYRLFFNFRRTRHETNEYGGILQRDGFVYKDYFASDAQPNLHDALSGELRMNIHLHHEYKIGSALQLYHTFDRYRQGVWFTDILASEPENFFGLYVPIVEDTTRDNTKFKSVRNEVGIKGNLLKLFYNGYYAVRYVTNTNSNINASILQVPTTLTESYIGGRMSLRLDSIGEVGGWVEVQQAGNYRIEGSIKSKWFEASLKQMQYAPSFVMQGYRGAYNQWNNDFNNTNVTQLNGYVHYTTPVFSISPGLTFTTLNNYVYFRPNDNPGKDVQLVEPVQTTGGQVIVSPEIQVSLTLARHITFNSQFLYTRVVENSGDAIQLPAVFANAQLAYENIFFNGNLDMQGGAEFHFQSDYYANGYNVPLRQFYTQQSFVSPSFPLIDLFFSARIKRGRIFLKYNNLMQAFTQEGYMATPQYPGQRSILDFGFDWSFYD</sequence>
<name>A0ABS1KWM4_9BACT</name>
<proteinExistence type="predicted"/>
<dbReference type="EMBL" id="JAERRB010000008">
    <property type="protein sequence ID" value="MBL0743735.1"/>
    <property type="molecule type" value="Genomic_DNA"/>
</dbReference>
<dbReference type="RefSeq" id="WP_202013154.1">
    <property type="nucleotide sequence ID" value="NZ_JAERRB010000008.1"/>
</dbReference>
<keyword evidence="2" id="KW-1185">Reference proteome</keyword>
<protein>
    <recommendedName>
        <fullName evidence="3">Porin</fullName>
    </recommendedName>
</protein>
<reference evidence="1 2" key="1">
    <citation type="submission" date="2021-01" db="EMBL/GenBank/DDBJ databases">
        <title>Chryseolinea sp. Jin1 Genome sequencing and assembly.</title>
        <authorList>
            <person name="Kim I."/>
        </authorList>
    </citation>
    <scope>NUCLEOTIDE SEQUENCE [LARGE SCALE GENOMIC DNA]</scope>
    <source>
        <strain evidence="1 2">Jin1</strain>
    </source>
</reference>
<dbReference type="Proteomes" id="UP000613030">
    <property type="component" value="Unassembled WGS sequence"/>
</dbReference>
<dbReference type="InterPro" id="IPR025631">
    <property type="entry name" value="Porin_10"/>
</dbReference>
<evidence type="ECO:0000313" key="2">
    <source>
        <dbReference type="Proteomes" id="UP000613030"/>
    </source>
</evidence>
<comment type="caution">
    <text evidence="1">The sequence shown here is derived from an EMBL/GenBank/DDBJ whole genome shotgun (WGS) entry which is preliminary data.</text>
</comment>
<evidence type="ECO:0000313" key="1">
    <source>
        <dbReference type="EMBL" id="MBL0743735.1"/>
    </source>
</evidence>
<organism evidence="1 2">
    <name type="scientific">Chryseolinea lacunae</name>
    <dbReference type="NCBI Taxonomy" id="2801331"/>
    <lineage>
        <taxon>Bacteria</taxon>
        <taxon>Pseudomonadati</taxon>
        <taxon>Bacteroidota</taxon>
        <taxon>Cytophagia</taxon>
        <taxon>Cytophagales</taxon>
        <taxon>Fulvivirgaceae</taxon>
        <taxon>Chryseolinea</taxon>
    </lineage>
</organism>
<evidence type="ECO:0008006" key="3">
    <source>
        <dbReference type="Google" id="ProtNLM"/>
    </source>
</evidence>
<accession>A0ABS1KWM4</accession>
<gene>
    <name evidence="1" type="ORF">JI741_21070</name>
</gene>
<dbReference type="Pfam" id="PF14121">
    <property type="entry name" value="Porin_10"/>
    <property type="match status" value="1"/>
</dbReference>